<evidence type="ECO:0000256" key="2">
    <source>
        <dbReference type="ARBA" id="ARBA00023002"/>
    </source>
</evidence>
<dbReference type="PANTHER" id="PTHR22604:SF105">
    <property type="entry name" value="TRANS-1,2-DIHYDROBENZENE-1,2-DIOL DEHYDROGENASE"/>
    <property type="match status" value="1"/>
</dbReference>
<dbReference type="EMBL" id="NKCZ01000063">
    <property type="protein sequence ID" value="POD88727.1"/>
    <property type="molecule type" value="Genomic_DNA"/>
</dbReference>
<dbReference type="AlphaFoldDB" id="A0A2S3U8Y6"/>
<dbReference type="GO" id="GO:0000166">
    <property type="term" value="F:nucleotide binding"/>
    <property type="evidence" value="ECO:0007669"/>
    <property type="project" value="InterPro"/>
</dbReference>
<dbReference type="GO" id="GO:0047837">
    <property type="term" value="F:D-xylose 1-dehydrogenase (NADP+) activity"/>
    <property type="evidence" value="ECO:0007669"/>
    <property type="project" value="UniProtKB-EC"/>
</dbReference>
<dbReference type="SUPFAM" id="SSF51735">
    <property type="entry name" value="NAD(P)-binding Rossmann-fold domains"/>
    <property type="match status" value="1"/>
</dbReference>
<gene>
    <name evidence="4" type="primary">dhdH</name>
    <name evidence="4" type="ORF">S101258_00533</name>
</gene>
<comment type="similarity">
    <text evidence="1">Belongs to the Gfo/Idh/MocA family.</text>
</comment>
<keyword evidence="2 4" id="KW-0560">Oxidoreductase</keyword>
<proteinExistence type="inferred from homology"/>
<dbReference type="InterPro" id="IPR050984">
    <property type="entry name" value="Gfo/Idh/MocA_domain"/>
</dbReference>
<evidence type="ECO:0000313" key="5">
    <source>
        <dbReference type="Proteomes" id="UP000236990"/>
    </source>
</evidence>
<reference evidence="4 5" key="1">
    <citation type="submission" date="2017-06" db="EMBL/GenBank/DDBJ databases">
        <title>Genome sequence of Lactobacillus plantarum subsp. plantarum strain SRCM101258.</title>
        <authorList>
            <person name="Cho S.H."/>
        </authorList>
    </citation>
    <scope>NUCLEOTIDE SEQUENCE [LARGE SCALE GENOMIC DNA]</scope>
    <source>
        <strain evidence="4 5">SRCM101258</strain>
    </source>
</reference>
<evidence type="ECO:0000313" key="4">
    <source>
        <dbReference type="EMBL" id="POD88727.1"/>
    </source>
</evidence>
<name>A0A2S3U8Y6_LACPN</name>
<comment type="caution">
    <text evidence="4">The sequence shown here is derived from an EMBL/GenBank/DDBJ whole genome shotgun (WGS) entry which is preliminary data.</text>
</comment>
<dbReference type="PANTHER" id="PTHR22604">
    <property type="entry name" value="OXIDOREDUCTASES"/>
    <property type="match status" value="1"/>
</dbReference>
<evidence type="ECO:0000259" key="3">
    <source>
        <dbReference type="Pfam" id="PF01408"/>
    </source>
</evidence>
<dbReference type="Gene3D" id="3.40.50.720">
    <property type="entry name" value="NAD(P)-binding Rossmann-like Domain"/>
    <property type="match status" value="1"/>
</dbReference>
<organism evidence="4 5">
    <name type="scientific">Lactiplantibacillus plantarum subsp. plantarum</name>
    <dbReference type="NCBI Taxonomy" id="337330"/>
    <lineage>
        <taxon>Bacteria</taxon>
        <taxon>Bacillati</taxon>
        <taxon>Bacillota</taxon>
        <taxon>Bacilli</taxon>
        <taxon>Lactobacillales</taxon>
        <taxon>Lactobacillaceae</taxon>
        <taxon>Lactiplantibacillus</taxon>
    </lineage>
</organism>
<sequence length="94" mass="10474">MRLGILGTGKIVQDFLPMVKSIPAIELVGLLSTPRSVARARELQATYRIGTVYTDYAALLADTTIDTVYVALPNSLHYDYAKRGRTSFVRSRLR</sequence>
<evidence type="ECO:0000256" key="1">
    <source>
        <dbReference type="ARBA" id="ARBA00010928"/>
    </source>
</evidence>
<dbReference type="EC" id="1.1.1.179" evidence="4"/>
<dbReference type="GO" id="GO:0047115">
    <property type="term" value="F:trans-1,2-dihydrobenzene-1,2-diol dehydrogenase activity"/>
    <property type="evidence" value="ECO:0007669"/>
    <property type="project" value="UniProtKB-EC"/>
</dbReference>
<protein>
    <submittedName>
        <fullName evidence="4">Trans-1,2-dihydrobenzene-1,2-diol dehydrogenase</fullName>
        <ecNumber evidence="4">1.1.1.179</ecNumber>
        <ecNumber evidence="4">1.3.1.20</ecNumber>
    </submittedName>
</protein>
<feature type="domain" description="Gfo/Idh/MocA-like oxidoreductase N-terminal" evidence="3">
    <location>
        <begin position="1"/>
        <end position="83"/>
    </location>
</feature>
<dbReference type="InterPro" id="IPR000683">
    <property type="entry name" value="Gfo/Idh/MocA-like_OxRdtase_N"/>
</dbReference>
<dbReference type="Proteomes" id="UP000236990">
    <property type="component" value="Unassembled WGS sequence"/>
</dbReference>
<dbReference type="InterPro" id="IPR036291">
    <property type="entry name" value="NAD(P)-bd_dom_sf"/>
</dbReference>
<dbReference type="Pfam" id="PF01408">
    <property type="entry name" value="GFO_IDH_MocA"/>
    <property type="match status" value="1"/>
</dbReference>
<accession>A0A2S3U8Y6</accession>
<dbReference type="EC" id="1.3.1.20" evidence="4"/>